<dbReference type="Pfam" id="PF00497">
    <property type="entry name" value="SBP_bac_3"/>
    <property type="match status" value="1"/>
</dbReference>
<accession>A0ABT5UDZ5</accession>
<dbReference type="InterPro" id="IPR001638">
    <property type="entry name" value="Solute-binding_3/MltF_N"/>
</dbReference>
<dbReference type="SMART" id="SM00062">
    <property type="entry name" value="PBPb"/>
    <property type="match status" value="1"/>
</dbReference>
<dbReference type="RefSeq" id="WP_274690863.1">
    <property type="nucleotide sequence ID" value="NZ_JAPMOU010000037.1"/>
</dbReference>
<feature type="chain" id="PRO_5045368743" evidence="1">
    <location>
        <begin position="21"/>
        <end position="236"/>
    </location>
</feature>
<dbReference type="PANTHER" id="PTHR38834:SF3">
    <property type="entry name" value="SOLUTE-BINDING PROTEIN FAMILY 3_N-TERMINAL DOMAIN-CONTAINING PROTEIN"/>
    <property type="match status" value="1"/>
</dbReference>
<organism evidence="3 4">
    <name type="scientific">Spartinivicinus poritis</name>
    <dbReference type="NCBI Taxonomy" id="2994640"/>
    <lineage>
        <taxon>Bacteria</taxon>
        <taxon>Pseudomonadati</taxon>
        <taxon>Pseudomonadota</taxon>
        <taxon>Gammaproteobacteria</taxon>
        <taxon>Oceanospirillales</taxon>
        <taxon>Zooshikellaceae</taxon>
        <taxon>Spartinivicinus</taxon>
    </lineage>
</organism>
<evidence type="ECO:0000313" key="3">
    <source>
        <dbReference type="EMBL" id="MDE1464537.1"/>
    </source>
</evidence>
<comment type="caution">
    <text evidence="3">The sequence shown here is derived from an EMBL/GenBank/DDBJ whole genome shotgun (WGS) entry which is preliminary data.</text>
</comment>
<sequence>MKIYYLVLAFCGTCSMFVNAEKLMINTEEYAPLSFTDKDGKVKGIATEQVELILKRASIDYELKVYPWARAYKNAETTKNHCVFTTSNTPAREKLFKWVEPLSLNKSILVKLKGSDINVASLDDAKKYKIGIQNQDVGGEYLKKSGFPKLSAAGDADKSLKKLKSNRVDMVAMAESRYKALVDSGEPLEKVTDIFALKMGLACNQAVSDDTISALQKELDKLIADGTQEKIAKSYQ</sequence>
<evidence type="ECO:0000256" key="1">
    <source>
        <dbReference type="SAM" id="SignalP"/>
    </source>
</evidence>
<feature type="domain" description="Solute-binding protein family 3/N-terminal" evidence="2">
    <location>
        <begin position="22"/>
        <end position="236"/>
    </location>
</feature>
<gene>
    <name evidence="3" type="ORF">ORQ98_21470</name>
</gene>
<name>A0ABT5UDZ5_9GAMM</name>
<proteinExistence type="predicted"/>
<reference evidence="3 4" key="1">
    <citation type="submission" date="2022-11" db="EMBL/GenBank/DDBJ databases">
        <title>Spartinivicinus poritis sp. nov., isolated from scleractinian coral Porites lutea.</title>
        <authorList>
            <person name="Zhang G."/>
            <person name="Cai L."/>
            <person name="Wei Q."/>
        </authorList>
    </citation>
    <scope>NUCLEOTIDE SEQUENCE [LARGE SCALE GENOMIC DNA]</scope>
    <source>
        <strain evidence="3 4">A2-2</strain>
    </source>
</reference>
<keyword evidence="1" id="KW-0732">Signal</keyword>
<protein>
    <submittedName>
        <fullName evidence="3">Transporter substrate-binding domain-containing protein</fullName>
    </submittedName>
</protein>
<dbReference type="EMBL" id="JAPMOU010000037">
    <property type="protein sequence ID" value="MDE1464537.1"/>
    <property type="molecule type" value="Genomic_DNA"/>
</dbReference>
<dbReference type="SUPFAM" id="SSF53850">
    <property type="entry name" value="Periplasmic binding protein-like II"/>
    <property type="match status" value="1"/>
</dbReference>
<keyword evidence="4" id="KW-1185">Reference proteome</keyword>
<dbReference type="Gene3D" id="3.40.190.10">
    <property type="entry name" value="Periplasmic binding protein-like II"/>
    <property type="match status" value="2"/>
</dbReference>
<evidence type="ECO:0000259" key="2">
    <source>
        <dbReference type="SMART" id="SM00062"/>
    </source>
</evidence>
<dbReference type="Proteomes" id="UP001528823">
    <property type="component" value="Unassembled WGS sequence"/>
</dbReference>
<dbReference type="PANTHER" id="PTHR38834">
    <property type="entry name" value="PERIPLASMIC SUBSTRATE BINDING PROTEIN FAMILY 3"/>
    <property type="match status" value="1"/>
</dbReference>
<feature type="signal peptide" evidence="1">
    <location>
        <begin position="1"/>
        <end position="20"/>
    </location>
</feature>
<evidence type="ECO:0000313" key="4">
    <source>
        <dbReference type="Proteomes" id="UP001528823"/>
    </source>
</evidence>